<organism evidence="2 3">
    <name type="scientific">Potamilus streckersoni</name>
    <dbReference type="NCBI Taxonomy" id="2493646"/>
    <lineage>
        <taxon>Eukaryota</taxon>
        <taxon>Metazoa</taxon>
        <taxon>Spiralia</taxon>
        <taxon>Lophotrochozoa</taxon>
        <taxon>Mollusca</taxon>
        <taxon>Bivalvia</taxon>
        <taxon>Autobranchia</taxon>
        <taxon>Heteroconchia</taxon>
        <taxon>Palaeoheterodonta</taxon>
        <taxon>Unionida</taxon>
        <taxon>Unionoidea</taxon>
        <taxon>Unionidae</taxon>
        <taxon>Ambleminae</taxon>
        <taxon>Lampsilini</taxon>
        <taxon>Potamilus</taxon>
    </lineage>
</organism>
<dbReference type="Proteomes" id="UP001195483">
    <property type="component" value="Unassembled WGS sequence"/>
</dbReference>
<reference evidence="2" key="1">
    <citation type="journal article" date="2021" name="Genome Biol. Evol.">
        <title>A High-Quality Reference Genome for a Parasitic Bivalve with Doubly Uniparental Inheritance (Bivalvia: Unionida).</title>
        <authorList>
            <person name="Smith C.H."/>
        </authorList>
    </citation>
    <scope>NUCLEOTIDE SEQUENCE</scope>
    <source>
        <strain evidence="2">CHS0354</strain>
    </source>
</reference>
<gene>
    <name evidence="2" type="ORF">CHS0354_037598</name>
</gene>
<evidence type="ECO:0000313" key="2">
    <source>
        <dbReference type="EMBL" id="KAK3581924.1"/>
    </source>
</evidence>
<comment type="caution">
    <text evidence="2">The sequence shown here is derived from an EMBL/GenBank/DDBJ whole genome shotgun (WGS) entry which is preliminary data.</text>
</comment>
<reference evidence="2" key="2">
    <citation type="journal article" date="2021" name="Genome Biol. Evol.">
        <title>Developing a high-quality reference genome for a parasitic bivalve with doubly uniparental inheritance (Bivalvia: Unionida).</title>
        <authorList>
            <person name="Smith C.H."/>
        </authorList>
    </citation>
    <scope>NUCLEOTIDE SEQUENCE</scope>
    <source>
        <strain evidence="2">CHS0354</strain>
        <tissue evidence="2">Mantle</tissue>
    </source>
</reference>
<sequence>MDAYKYTKLALERALRKDKREDLLKRSRGISCLLFPSLGRLGSNWPATTSSNWSSRCQQSSGSSRSYAPTDLNHMSDVSVSGRSAQAFPVSHPQEGSRLKTLGVKWNAEISWSYLYVKTSPVIQVDAANNAILVRLGIFHVEFTSGGFSGDDIFFGGV</sequence>
<evidence type="ECO:0000256" key="1">
    <source>
        <dbReference type="SAM" id="MobiDB-lite"/>
    </source>
</evidence>
<keyword evidence="3" id="KW-1185">Reference proteome</keyword>
<accession>A0AAE0VL44</accession>
<evidence type="ECO:0000313" key="3">
    <source>
        <dbReference type="Proteomes" id="UP001195483"/>
    </source>
</evidence>
<protein>
    <submittedName>
        <fullName evidence="2">Uncharacterized protein</fullName>
    </submittedName>
</protein>
<feature type="compositionally biased region" description="Low complexity" evidence="1">
    <location>
        <begin position="50"/>
        <end position="66"/>
    </location>
</feature>
<name>A0AAE0VL44_9BIVA</name>
<reference evidence="2" key="3">
    <citation type="submission" date="2023-05" db="EMBL/GenBank/DDBJ databases">
        <authorList>
            <person name="Smith C.H."/>
        </authorList>
    </citation>
    <scope>NUCLEOTIDE SEQUENCE</scope>
    <source>
        <strain evidence="2">CHS0354</strain>
        <tissue evidence="2">Mantle</tissue>
    </source>
</reference>
<feature type="region of interest" description="Disordered" evidence="1">
    <location>
        <begin position="47"/>
        <end position="70"/>
    </location>
</feature>
<proteinExistence type="predicted"/>
<dbReference type="AlphaFoldDB" id="A0AAE0VL44"/>
<dbReference type="EMBL" id="JAEAOA010002199">
    <property type="protein sequence ID" value="KAK3581924.1"/>
    <property type="molecule type" value="Genomic_DNA"/>
</dbReference>